<dbReference type="SMART" id="SM00984">
    <property type="entry name" value="UDPG_MGDP_dh_C"/>
    <property type="match status" value="1"/>
</dbReference>
<dbReference type="PIRSF" id="PIRSF500134">
    <property type="entry name" value="UDPglc_DH_bac"/>
    <property type="match status" value="1"/>
</dbReference>
<organism evidence="12 13">
    <name type="scientific">Alcanivorax nanhaiticus</name>
    <dbReference type="NCBI Taxonomy" id="1177154"/>
    <lineage>
        <taxon>Bacteria</taxon>
        <taxon>Pseudomonadati</taxon>
        <taxon>Pseudomonadota</taxon>
        <taxon>Gammaproteobacteria</taxon>
        <taxon>Oceanospirillales</taxon>
        <taxon>Alcanivoracaceae</taxon>
        <taxon>Alcanivorax</taxon>
    </lineage>
</organism>
<feature type="binding site" evidence="9">
    <location>
        <position position="266"/>
    </location>
    <ligand>
        <name>substrate</name>
    </ligand>
</feature>
<evidence type="ECO:0000256" key="3">
    <source>
        <dbReference type="ARBA" id="ARBA00012954"/>
    </source>
</evidence>
<feature type="binding site" evidence="10">
    <location>
        <position position="87"/>
    </location>
    <ligand>
        <name>NAD(+)</name>
        <dbReference type="ChEBI" id="CHEBI:57540"/>
    </ligand>
</feature>
<dbReference type="eggNOG" id="COG1004">
    <property type="taxonomic scope" value="Bacteria"/>
</dbReference>
<evidence type="ECO:0000259" key="11">
    <source>
        <dbReference type="SMART" id="SM00984"/>
    </source>
</evidence>
<dbReference type="Gene3D" id="3.40.50.720">
    <property type="entry name" value="NAD(P)-binding Rossmann-like Domain"/>
    <property type="match status" value="2"/>
</dbReference>
<feature type="binding site" evidence="10">
    <location>
        <position position="36"/>
    </location>
    <ligand>
        <name>NAD(+)</name>
        <dbReference type="ChEBI" id="CHEBI:57540"/>
    </ligand>
</feature>
<keyword evidence="13" id="KW-1185">Reference proteome</keyword>
<keyword evidence="5 7" id="KW-0520">NAD</keyword>
<dbReference type="UniPathway" id="UPA00038">
    <property type="reaction ID" value="UER00491"/>
</dbReference>
<evidence type="ECO:0000256" key="1">
    <source>
        <dbReference type="ARBA" id="ARBA00004701"/>
    </source>
</evidence>
<accession>A0A095SGG6</accession>
<dbReference type="GO" id="GO:0003979">
    <property type="term" value="F:UDP-glucose 6-dehydrogenase activity"/>
    <property type="evidence" value="ECO:0007669"/>
    <property type="project" value="UniProtKB-EC"/>
</dbReference>
<evidence type="ECO:0000313" key="12">
    <source>
        <dbReference type="EMBL" id="KGD63607.1"/>
    </source>
</evidence>
<feature type="binding site" evidence="10">
    <location>
        <position position="125"/>
    </location>
    <ligand>
        <name>NAD(+)</name>
        <dbReference type="ChEBI" id="CHEBI:57540"/>
    </ligand>
</feature>
<dbReference type="PIRSF" id="PIRSF000124">
    <property type="entry name" value="UDPglc_GDPman_dh"/>
    <property type="match status" value="1"/>
</dbReference>
<comment type="similarity">
    <text evidence="2 7">Belongs to the UDP-glucose/GDP-mannose dehydrogenase family.</text>
</comment>
<dbReference type="EMBL" id="ARXV01000015">
    <property type="protein sequence ID" value="KGD63607.1"/>
    <property type="molecule type" value="Genomic_DNA"/>
</dbReference>
<reference evidence="12 13" key="1">
    <citation type="submission" date="2012-09" db="EMBL/GenBank/DDBJ databases">
        <title>Genome Sequence of alkane-degrading Bacterium Alcanivorax sp. 19-m-6.</title>
        <authorList>
            <person name="Lai Q."/>
            <person name="Shao Z."/>
        </authorList>
    </citation>
    <scope>NUCLEOTIDE SEQUENCE [LARGE SCALE GENOMIC DNA]</scope>
    <source>
        <strain evidence="12 13">19-m-6</strain>
    </source>
</reference>
<dbReference type="NCBIfam" id="TIGR03026">
    <property type="entry name" value="NDP-sugDHase"/>
    <property type="match status" value="1"/>
</dbReference>
<feature type="binding site" evidence="10">
    <location>
        <position position="31"/>
    </location>
    <ligand>
        <name>NAD(+)</name>
        <dbReference type="ChEBI" id="CHEBI:57540"/>
    </ligand>
</feature>
<evidence type="ECO:0000256" key="9">
    <source>
        <dbReference type="PIRSR" id="PIRSR500134-2"/>
    </source>
</evidence>
<dbReference type="InterPro" id="IPR001732">
    <property type="entry name" value="UDP-Glc/GDP-Man_DH_N"/>
</dbReference>
<dbReference type="InterPro" id="IPR014027">
    <property type="entry name" value="UDP-Glc/GDP-Man_DH_C"/>
</dbReference>
<gene>
    <name evidence="12" type="ORF">Y5S_03030</name>
</gene>
<dbReference type="InterPro" id="IPR008927">
    <property type="entry name" value="6-PGluconate_DH-like_C_sf"/>
</dbReference>
<feature type="binding site" evidence="10">
    <location>
        <position position="162"/>
    </location>
    <ligand>
        <name>NAD(+)</name>
        <dbReference type="ChEBI" id="CHEBI:57540"/>
    </ligand>
</feature>
<dbReference type="RefSeq" id="WP_035234221.1">
    <property type="nucleotide sequence ID" value="NZ_ARXV01000015.1"/>
</dbReference>
<dbReference type="Pfam" id="PF03721">
    <property type="entry name" value="UDPG_MGDP_dh_N"/>
    <property type="match status" value="1"/>
</dbReference>
<dbReference type="GO" id="GO:0051287">
    <property type="term" value="F:NAD binding"/>
    <property type="evidence" value="ECO:0007669"/>
    <property type="project" value="InterPro"/>
</dbReference>
<evidence type="ECO:0000256" key="8">
    <source>
        <dbReference type="PIRSR" id="PIRSR500134-1"/>
    </source>
</evidence>
<dbReference type="EC" id="1.1.1.22" evidence="3 7"/>
<dbReference type="Pfam" id="PF00984">
    <property type="entry name" value="UDPG_MGDP_dh"/>
    <property type="match status" value="1"/>
</dbReference>
<evidence type="ECO:0000256" key="6">
    <source>
        <dbReference type="ARBA" id="ARBA00047473"/>
    </source>
</evidence>
<name>A0A095SGG6_9GAMM</name>
<evidence type="ECO:0000256" key="5">
    <source>
        <dbReference type="ARBA" id="ARBA00023027"/>
    </source>
</evidence>
<proteinExistence type="inferred from homology"/>
<dbReference type="PANTHER" id="PTHR43750">
    <property type="entry name" value="UDP-GLUCOSE 6-DEHYDROGENASE TUAD"/>
    <property type="match status" value="1"/>
</dbReference>
<feature type="binding site" evidence="9">
    <location>
        <position position="325"/>
    </location>
    <ligand>
        <name>substrate</name>
    </ligand>
</feature>
<sequence length="437" mass="46796">MSTISIFGLGYVGAVCTACFAKKGHTVIGMDVSEGKVAQVRRGESPIVEDQLGELLSEGVASGRITATTNAQQAVADSQVSFVCVGTPSDESGFLNTRYLKAVCEDIGLALRNKDEVHLVVIRSTVLPGLVRGELLPILEEASGKKAGVDFLLAVNPEFLRESTAIYDFFNPPMTVVGGMNEEASDALAALYEGLDAPLVKMALEEAELVKYACNSWHATKVSFANEIGNIAKQAGVDGRRVMEVVCMDNKLNLSSYYMKPGFAYGGSCLPKDVRALNAWCAKVSLPSPLLASLSSSNDNQVDRAMTMIRESGMKKVGMLGLSFKPGTDDLRESPLVSLAARLVAEGYQLAIYDSNVSYATQHSPVAEQLWSSYGELFKCLVDDMDQLVDDSEVVVVGHAISTFKAVADTVNSGRLLIDLCGYLPGVSSADRQGICW</sequence>
<dbReference type="STRING" id="1177154.Y5S_03030"/>
<evidence type="ECO:0000256" key="10">
    <source>
        <dbReference type="PIRSR" id="PIRSR500134-3"/>
    </source>
</evidence>
<dbReference type="InterPro" id="IPR036291">
    <property type="entry name" value="NAD(P)-bd_dom_sf"/>
</dbReference>
<dbReference type="InterPro" id="IPR014026">
    <property type="entry name" value="UDP-Glc/GDP-Man_DH_dimer"/>
</dbReference>
<dbReference type="SUPFAM" id="SSF48179">
    <property type="entry name" value="6-phosphogluconate dehydrogenase C-terminal domain-like"/>
    <property type="match status" value="1"/>
</dbReference>
<feature type="binding site" evidence="9">
    <location>
        <position position="211"/>
    </location>
    <ligand>
        <name>substrate</name>
    </ligand>
</feature>
<evidence type="ECO:0000256" key="7">
    <source>
        <dbReference type="PIRNR" id="PIRNR000124"/>
    </source>
</evidence>
<dbReference type="Gene3D" id="1.20.5.170">
    <property type="match status" value="1"/>
</dbReference>
<dbReference type="SUPFAM" id="SSF52413">
    <property type="entry name" value="UDP-glucose/GDP-mannose dehydrogenase C-terminal domain"/>
    <property type="match status" value="1"/>
</dbReference>
<dbReference type="OrthoDB" id="9803238at2"/>
<evidence type="ECO:0000256" key="2">
    <source>
        <dbReference type="ARBA" id="ARBA00006601"/>
    </source>
</evidence>
<feature type="binding site" evidence="10">
    <location>
        <position position="332"/>
    </location>
    <ligand>
        <name>NAD(+)</name>
        <dbReference type="ChEBI" id="CHEBI:57540"/>
    </ligand>
</feature>
<comment type="pathway">
    <text evidence="1">Nucleotide-sugar biosynthesis; UDP-alpha-D-glucuronate biosynthesis; UDP-alpha-D-glucuronate from UDP-alpha-D-glucose: step 1/1.</text>
</comment>
<dbReference type="AlphaFoldDB" id="A0A095SGG6"/>
<dbReference type="Pfam" id="PF03720">
    <property type="entry name" value="UDPG_MGDP_dh_C"/>
    <property type="match status" value="1"/>
</dbReference>
<dbReference type="PATRIC" id="fig|1177154.3.peg.3071"/>
<dbReference type="PANTHER" id="PTHR43750:SF1">
    <property type="entry name" value="GDP-MANNOSE 6-DEHYDROGENASE"/>
    <property type="match status" value="1"/>
</dbReference>
<dbReference type="GO" id="GO:0006065">
    <property type="term" value="P:UDP-glucuronate biosynthetic process"/>
    <property type="evidence" value="ECO:0007669"/>
    <property type="project" value="UniProtKB-UniPathway"/>
</dbReference>
<feature type="binding site" evidence="10">
    <location>
        <position position="272"/>
    </location>
    <ligand>
        <name>NAD(+)</name>
        <dbReference type="ChEBI" id="CHEBI:57540"/>
    </ligand>
</feature>
<evidence type="ECO:0000256" key="4">
    <source>
        <dbReference type="ARBA" id="ARBA00023002"/>
    </source>
</evidence>
<dbReference type="SUPFAM" id="SSF51735">
    <property type="entry name" value="NAD(P)-binding Rossmann-fold domains"/>
    <property type="match status" value="1"/>
</dbReference>
<dbReference type="InterPro" id="IPR036220">
    <property type="entry name" value="UDP-Glc/GDP-Man_DH_C_sf"/>
</dbReference>
<comment type="catalytic activity">
    <reaction evidence="6 7">
        <text>UDP-alpha-D-glucose + 2 NAD(+) + H2O = UDP-alpha-D-glucuronate + 2 NADH + 3 H(+)</text>
        <dbReference type="Rhea" id="RHEA:23596"/>
        <dbReference type="ChEBI" id="CHEBI:15377"/>
        <dbReference type="ChEBI" id="CHEBI:15378"/>
        <dbReference type="ChEBI" id="CHEBI:57540"/>
        <dbReference type="ChEBI" id="CHEBI:57945"/>
        <dbReference type="ChEBI" id="CHEBI:58052"/>
        <dbReference type="ChEBI" id="CHEBI:58885"/>
        <dbReference type="EC" id="1.1.1.22"/>
    </reaction>
</comment>
<dbReference type="GO" id="GO:0000271">
    <property type="term" value="P:polysaccharide biosynthetic process"/>
    <property type="evidence" value="ECO:0007669"/>
    <property type="project" value="InterPro"/>
</dbReference>
<feature type="binding site" evidence="9">
    <location>
        <begin position="258"/>
        <end position="262"/>
    </location>
    <ligand>
        <name>substrate</name>
    </ligand>
</feature>
<comment type="caution">
    <text evidence="12">The sequence shown here is derived from an EMBL/GenBank/DDBJ whole genome shotgun (WGS) entry which is preliminary data.</text>
</comment>
<dbReference type="InterPro" id="IPR028357">
    <property type="entry name" value="UDPglc_DH_bac"/>
</dbReference>
<protein>
    <recommendedName>
        <fullName evidence="3 7">UDP-glucose 6-dehydrogenase</fullName>
        <ecNumber evidence="3 7">1.1.1.22</ecNumber>
    </recommendedName>
</protein>
<feature type="active site" description="Nucleophile" evidence="8">
    <location>
        <position position="269"/>
    </location>
</feature>
<dbReference type="InterPro" id="IPR017476">
    <property type="entry name" value="UDP-Glc/GDP-Man"/>
</dbReference>
<evidence type="ECO:0000313" key="13">
    <source>
        <dbReference type="Proteomes" id="UP000029444"/>
    </source>
</evidence>
<feature type="binding site" evidence="9">
    <location>
        <begin position="159"/>
        <end position="162"/>
    </location>
    <ligand>
        <name>substrate</name>
    </ligand>
</feature>
<feature type="domain" description="UDP-glucose/GDP-mannose dehydrogenase C-terminal" evidence="11">
    <location>
        <begin position="318"/>
        <end position="426"/>
    </location>
</feature>
<keyword evidence="4 7" id="KW-0560">Oxidoreductase</keyword>
<dbReference type="Proteomes" id="UP000029444">
    <property type="component" value="Unassembled WGS sequence"/>
</dbReference>